<dbReference type="PANTHER" id="PTHR33186:SF15">
    <property type="entry name" value="OS06G0249850 PROTEIN"/>
    <property type="match status" value="1"/>
</dbReference>
<accession>A0A8T0W0Q8</accession>
<dbReference type="Proteomes" id="UP000823388">
    <property type="component" value="Chromosome 2K"/>
</dbReference>
<dbReference type="AlphaFoldDB" id="A0A8T0W0Q8"/>
<dbReference type="PANTHER" id="PTHR33186">
    <property type="entry name" value="OS10G0136150 PROTEIN-RELATED"/>
    <property type="match status" value="1"/>
</dbReference>
<organism evidence="1 2">
    <name type="scientific">Panicum virgatum</name>
    <name type="common">Blackwell switchgrass</name>
    <dbReference type="NCBI Taxonomy" id="38727"/>
    <lineage>
        <taxon>Eukaryota</taxon>
        <taxon>Viridiplantae</taxon>
        <taxon>Streptophyta</taxon>
        <taxon>Embryophyta</taxon>
        <taxon>Tracheophyta</taxon>
        <taxon>Spermatophyta</taxon>
        <taxon>Magnoliopsida</taxon>
        <taxon>Liliopsida</taxon>
        <taxon>Poales</taxon>
        <taxon>Poaceae</taxon>
        <taxon>PACMAD clade</taxon>
        <taxon>Panicoideae</taxon>
        <taxon>Panicodae</taxon>
        <taxon>Paniceae</taxon>
        <taxon>Panicinae</taxon>
        <taxon>Panicum</taxon>
        <taxon>Panicum sect. Hiantes</taxon>
    </lineage>
</organism>
<sequence>MGSAIITEDGGLGFATIKGNNLHLWSWLTGDGNSAGWTPRRVIQLQSLLPVCNPSIPSEVIGFAEGTDTIFLETEVGVFTLEIISGKTRKVGETGGYYAILPYMSFCAPGTPVVQA</sequence>
<evidence type="ECO:0000313" key="2">
    <source>
        <dbReference type="Proteomes" id="UP000823388"/>
    </source>
</evidence>
<protein>
    <submittedName>
        <fullName evidence="1">Uncharacterized protein</fullName>
    </submittedName>
</protein>
<name>A0A8T0W0Q8_PANVG</name>
<evidence type="ECO:0000313" key="1">
    <source>
        <dbReference type="EMBL" id="KAG2640267.1"/>
    </source>
</evidence>
<comment type="caution">
    <text evidence="1">The sequence shown here is derived from an EMBL/GenBank/DDBJ whole genome shotgun (WGS) entry which is preliminary data.</text>
</comment>
<keyword evidence="2" id="KW-1185">Reference proteome</keyword>
<gene>
    <name evidence="1" type="ORF">PVAP13_2KG062316</name>
</gene>
<proteinExistence type="predicted"/>
<dbReference type="EMBL" id="CM029039">
    <property type="protein sequence ID" value="KAG2640267.1"/>
    <property type="molecule type" value="Genomic_DNA"/>
</dbReference>
<reference evidence="1 2" key="1">
    <citation type="submission" date="2020-05" db="EMBL/GenBank/DDBJ databases">
        <title>WGS assembly of Panicum virgatum.</title>
        <authorList>
            <person name="Lovell J.T."/>
            <person name="Jenkins J."/>
            <person name="Shu S."/>
            <person name="Juenger T.E."/>
            <person name="Schmutz J."/>
        </authorList>
    </citation>
    <scope>NUCLEOTIDE SEQUENCE [LARGE SCALE GENOMIC DNA]</scope>
    <source>
        <strain evidence="2">cv. AP13</strain>
    </source>
</reference>